<dbReference type="PANTHER" id="PTHR47691">
    <property type="entry name" value="REGULATOR-RELATED"/>
    <property type="match status" value="1"/>
</dbReference>
<feature type="compositionally biased region" description="Low complexity" evidence="4">
    <location>
        <begin position="238"/>
        <end position="250"/>
    </location>
</feature>
<dbReference type="SMART" id="SM01043">
    <property type="entry name" value="BTAD"/>
    <property type="match status" value="1"/>
</dbReference>
<sequence>MSEGSSAVTIGLLGPVAVDTGRGMVEIAGTRARRLLAALTLQPGSVRSASVLIDLVWSDARPKSPQSALHTQISRLRHALPEGMIAAGSAGYRLDLTGHAVDVDRARSLIDDGTAGSLDDAARLWRGVPGDDLGDDDLAAEVRAVGDGLRRRLDERRCRVALEGGDHETARRVAQSLCDHDPLDEPAHLLLMRALQAAGRANDALAVHARLRRALSSELGVDPGAEIAAVHRELLDGPTTAPVPTAAPTVRSTRGSTGLRAEPNELLGRATDIDDLLAGLRRHRVVSIVGPGGAGKTRIAQAVGRRVADESRSVLVVELASVRTDDDVVGAVAAALGVGETDLAPGGRPLIPVGDLSSRLVDALTGRSALLILDNCEQIIDGCARVVSELLGAVADLTVLTTSRGPLRIAGESVHRLGPLSIDGDSDSPAIDLFVARATAVRPDVVIDRETVAQLCRDLDGLPLAIELAAARVRTMGVADIARLLAERLTTGRLSLLRSGDRTAPDRHRTLQAVIDWSWDLLDDPSRSALRRLCRFPAGFSSDAAVAVLGPALGDDPFAVDDALDALVDQSLLTVTETSAGTSTRTSAGTPGRVRYRMLEMVREFGEERLAASGEGDDVTGAMARWATSCADDIRNRYEFGDHSSAMMDVIADADNLVWVLRRCTDPDVEARPAGAVETAISVFPALAGSWIARGLHVEVRNWSPRIVDLLAHPPSGLDERRRELWQVSLEMAAGHLMMLSTDPRVLARSMIALRALQDPDAVMTRRADFIGAIMLSRKPFAAIRVISRGCRAPTPEVRAIALSVRSNARENVGDLRGALADSLLAQELAAERGDMWITAMGSMEIASIHGQSGRYREAVGHYRTAAVKLAELGADEEVTQVRCYLLCSLIGSGAIDEARVLFDEISDGWSVDQPMPQGIPQLVAGILIGAAELALYSGDDATAADIAGRLVRYVLTEHARATQDPSMLLSVSAGVALLTLSGAGQAASEHLPALATLLVTQFMPAGFRDLPQTGAGAIAVGAALCQTERGSDAGARLMAMGARLQARRDYPALGRIRAEMAELSGMSVDAWESLRTTIDRMPRRVCVENILSILDQTVLQQDPV</sequence>
<dbReference type="EMBL" id="JAMTCJ010000002">
    <property type="protein sequence ID" value="MCP2176831.1"/>
    <property type="molecule type" value="Genomic_DNA"/>
</dbReference>
<dbReference type="InterPro" id="IPR027417">
    <property type="entry name" value="P-loop_NTPase"/>
</dbReference>
<proteinExistence type="inferred from homology"/>
<reference evidence="6 7" key="1">
    <citation type="submission" date="2022-06" db="EMBL/GenBank/DDBJ databases">
        <title>Genomic Encyclopedia of Archaeal and Bacterial Type Strains, Phase II (KMG-II): from individual species to whole genera.</title>
        <authorList>
            <person name="Goeker M."/>
        </authorList>
    </citation>
    <scope>NUCLEOTIDE SEQUENCE [LARGE SCALE GENOMIC DNA]</scope>
    <source>
        <strain evidence="6 7">DSM 44693</strain>
    </source>
</reference>
<evidence type="ECO:0000256" key="2">
    <source>
        <dbReference type="ARBA" id="ARBA00023125"/>
    </source>
</evidence>
<dbReference type="SUPFAM" id="SSF52540">
    <property type="entry name" value="P-loop containing nucleoside triphosphate hydrolases"/>
    <property type="match status" value="1"/>
</dbReference>
<protein>
    <submittedName>
        <fullName evidence="6">ATPase</fullName>
    </submittedName>
</protein>
<keyword evidence="2 3" id="KW-0238">DNA-binding</keyword>
<dbReference type="InterPro" id="IPR016032">
    <property type="entry name" value="Sig_transdc_resp-reg_C-effctor"/>
</dbReference>
<dbReference type="InterPro" id="IPR001867">
    <property type="entry name" value="OmpR/PhoB-type_DNA-bd"/>
</dbReference>
<feature type="DNA-binding region" description="OmpR/PhoB-type" evidence="3">
    <location>
        <begin position="1"/>
        <end position="96"/>
    </location>
</feature>
<dbReference type="InterPro" id="IPR049945">
    <property type="entry name" value="AAA_22"/>
</dbReference>
<dbReference type="Gene3D" id="1.10.10.10">
    <property type="entry name" value="Winged helix-like DNA-binding domain superfamily/Winged helix DNA-binding domain"/>
    <property type="match status" value="1"/>
</dbReference>
<evidence type="ECO:0000313" key="6">
    <source>
        <dbReference type="EMBL" id="MCP2176831.1"/>
    </source>
</evidence>
<name>A0ABT1HGI1_9NOCA</name>
<evidence type="ECO:0000256" key="1">
    <source>
        <dbReference type="ARBA" id="ARBA00005820"/>
    </source>
</evidence>
<feature type="domain" description="OmpR/PhoB-type" evidence="5">
    <location>
        <begin position="1"/>
        <end position="96"/>
    </location>
</feature>
<dbReference type="PANTHER" id="PTHR47691:SF3">
    <property type="entry name" value="HTH-TYPE TRANSCRIPTIONAL REGULATOR RV0890C-RELATED"/>
    <property type="match status" value="1"/>
</dbReference>
<dbReference type="SUPFAM" id="SSF46894">
    <property type="entry name" value="C-terminal effector domain of the bipartite response regulators"/>
    <property type="match status" value="1"/>
</dbReference>
<dbReference type="Gene3D" id="1.25.40.10">
    <property type="entry name" value="Tetratricopeptide repeat domain"/>
    <property type="match status" value="1"/>
</dbReference>
<keyword evidence="7" id="KW-1185">Reference proteome</keyword>
<comment type="caution">
    <text evidence="6">The sequence shown here is derived from an EMBL/GenBank/DDBJ whole genome shotgun (WGS) entry which is preliminary data.</text>
</comment>
<dbReference type="SUPFAM" id="SSF48452">
    <property type="entry name" value="TPR-like"/>
    <property type="match status" value="2"/>
</dbReference>
<feature type="region of interest" description="Disordered" evidence="4">
    <location>
        <begin position="238"/>
        <end position="260"/>
    </location>
</feature>
<organism evidence="6 7">
    <name type="scientific">Williamsia maris</name>
    <dbReference type="NCBI Taxonomy" id="72806"/>
    <lineage>
        <taxon>Bacteria</taxon>
        <taxon>Bacillati</taxon>
        <taxon>Actinomycetota</taxon>
        <taxon>Actinomycetes</taxon>
        <taxon>Mycobacteriales</taxon>
        <taxon>Nocardiaceae</taxon>
        <taxon>Williamsia</taxon>
    </lineage>
</organism>
<dbReference type="RefSeq" id="WP_253661771.1">
    <property type="nucleotide sequence ID" value="NZ_BAAAJQ010000001.1"/>
</dbReference>
<evidence type="ECO:0000313" key="7">
    <source>
        <dbReference type="Proteomes" id="UP001206895"/>
    </source>
</evidence>
<dbReference type="SMART" id="SM00862">
    <property type="entry name" value="Trans_reg_C"/>
    <property type="match status" value="1"/>
</dbReference>
<evidence type="ECO:0000259" key="5">
    <source>
        <dbReference type="PROSITE" id="PS51755"/>
    </source>
</evidence>
<gene>
    <name evidence="6" type="ORF">LX13_002650</name>
</gene>
<accession>A0ABT1HGI1</accession>
<dbReference type="PROSITE" id="PS51755">
    <property type="entry name" value="OMPR_PHOB"/>
    <property type="match status" value="1"/>
</dbReference>
<evidence type="ECO:0000256" key="4">
    <source>
        <dbReference type="SAM" id="MobiDB-lite"/>
    </source>
</evidence>
<dbReference type="PRINTS" id="PR00364">
    <property type="entry name" value="DISEASERSIST"/>
</dbReference>
<dbReference type="Pfam" id="PF13401">
    <property type="entry name" value="AAA_22"/>
    <property type="match status" value="1"/>
</dbReference>
<comment type="similarity">
    <text evidence="1">Belongs to the AfsR/DnrI/RedD regulatory family.</text>
</comment>
<dbReference type="Proteomes" id="UP001206895">
    <property type="component" value="Unassembled WGS sequence"/>
</dbReference>
<dbReference type="Gene3D" id="3.40.50.300">
    <property type="entry name" value="P-loop containing nucleotide triphosphate hydrolases"/>
    <property type="match status" value="1"/>
</dbReference>
<dbReference type="InterPro" id="IPR011990">
    <property type="entry name" value="TPR-like_helical_dom_sf"/>
</dbReference>
<dbReference type="InterPro" id="IPR005158">
    <property type="entry name" value="BTAD"/>
</dbReference>
<dbReference type="Pfam" id="PF03704">
    <property type="entry name" value="BTAD"/>
    <property type="match status" value="1"/>
</dbReference>
<evidence type="ECO:0000256" key="3">
    <source>
        <dbReference type="PROSITE-ProRule" id="PRU01091"/>
    </source>
</evidence>
<dbReference type="InterPro" id="IPR036388">
    <property type="entry name" value="WH-like_DNA-bd_sf"/>
</dbReference>